<feature type="binding site" evidence="5">
    <location>
        <position position="142"/>
    </location>
    <ligand>
        <name>phosphoenolpyruvate</name>
        <dbReference type="ChEBI" id="CHEBI:58702"/>
    </ligand>
</feature>
<dbReference type="Pfam" id="PF01983">
    <property type="entry name" value="CofC"/>
    <property type="match status" value="1"/>
</dbReference>
<comment type="similarity">
    <text evidence="5">Belongs to the CofC family.</text>
</comment>
<dbReference type="Gene3D" id="3.90.550.10">
    <property type="entry name" value="Spore Coat Polysaccharide Biosynthesis Protein SpsA, Chain A"/>
    <property type="match status" value="1"/>
</dbReference>
<sequence length="214" mass="21928">MSPWSLIIPVKRAVLGKSRLRGATPGAQHERLARALALDTVAAAFACPAVRRVLVVTDDEELRAALPAGVLVTADPATAAGRDGLNAAIRHGQAVLRAHETGRIVALTADLPALRPADLTAALAAARWHHRCHVPDAAGTGTTLLASAGDLRPAFGPGSAAAHARSGAVALAGEWPSLRLDVDTPADLVAAVALGLGRHTSDAIGRRRAEQVSP</sequence>
<dbReference type="GO" id="GO:0043814">
    <property type="term" value="F:phospholactate guanylyltransferase activity"/>
    <property type="evidence" value="ECO:0007669"/>
    <property type="project" value="InterPro"/>
</dbReference>
<dbReference type="PANTHER" id="PTHR40392">
    <property type="entry name" value="2-PHOSPHO-L-LACTATE GUANYLYLTRANSFERASE"/>
    <property type="match status" value="1"/>
</dbReference>
<evidence type="ECO:0000256" key="3">
    <source>
        <dbReference type="ARBA" id="ARBA00022741"/>
    </source>
</evidence>
<dbReference type="RefSeq" id="WP_197007529.1">
    <property type="nucleotide sequence ID" value="NZ_BONS01000019.1"/>
</dbReference>
<dbReference type="EC" id="2.7.7.105" evidence="5"/>
<evidence type="ECO:0000313" key="6">
    <source>
        <dbReference type="EMBL" id="MBG6141049.1"/>
    </source>
</evidence>
<keyword evidence="4 5" id="KW-0342">GTP-binding</keyword>
<accession>A0A8J7KMZ2</accession>
<dbReference type="HAMAP" id="MF_02114">
    <property type="entry name" value="CofC"/>
    <property type="match status" value="1"/>
</dbReference>
<evidence type="ECO:0000256" key="2">
    <source>
        <dbReference type="ARBA" id="ARBA00022695"/>
    </source>
</evidence>
<dbReference type="GO" id="GO:0005525">
    <property type="term" value="F:GTP binding"/>
    <property type="evidence" value="ECO:0007669"/>
    <property type="project" value="UniProtKB-KW"/>
</dbReference>
<dbReference type="NCBIfam" id="TIGR03552">
    <property type="entry name" value="F420_cofC"/>
    <property type="match status" value="1"/>
</dbReference>
<dbReference type="PANTHER" id="PTHR40392:SF1">
    <property type="entry name" value="2-PHOSPHO-L-LACTATE GUANYLYLTRANSFERASE"/>
    <property type="match status" value="1"/>
</dbReference>
<keyword evidence="1 5" id="KW-0808">Transferase</keyword>
<dbReference type="InterPro" id="IPR002835">
    <property type="entry name" value="CofC"/>
</dbReference>
<name>A0A8J7KMZ2_9ACTN</name>
<evidence type="ECO:0000256" key="4">
    <source>
        <dbReference type="ARBA" id="ARBA00023134"/>
    </source>
</evidence>
<dbReference type="GO" id="GO:0052645">
    <property type="term" value="P:F420-0 metabolic process"/>
    <property type="evidence" value="ECO:0007669"/>
    <property type="project" value="UniProtKB-UniRule"/>
</dbReference>
<comment type="function">
    <text evidence="5">Guanylyltransferase that catalyzes the activation of phosphoenolpyruvate (PEP) as enolpyruvoyl-2-diphospho-5'-guanosine, via the condensation of PEP with GTP. It is involved in the biosynthesis of coenzyme F420, a hydride carrier cofactor.</text>
</comment>
<dbReference type="AlphaFoldDB" id="A0A8J7KMZ2"/>
<comment type="pathway">
    <text evidence="5">Cofactor biosynthesis; coenzyme F420 biosynthesis.</text>
</comment>
<comment type="caution">
    <text evidence="6">The sequence shown here is derived from an EMBL/GenBank/DDBJ whole genome shotgun (WGS) entry which is preliminary data.</text>
</comment>
<dbReference type="UniPathway" id="UPA00071"/>
<evidence type="ECO:0000256" key="1">
    <source>
        <dbReference type="ARBA" id="ARBA00022679"/>
    </source>
</evidence>
<keyword evidence="7" id="KW-1185">Reference proteome</keyword>
<proteinExistence type="inferred from homology"/>
<comment type="catalytic activity">
    <reaction evidence="5">
        <text>phosphoenolpyruvate + GTP + H(+) = enolpyruvoyl-2-diphospho-5'-guanosine + diphosphate</text>
        <dbReference type="Rhea" id="RHEA:30519"/>
        <dbReference type="ChEBI" id="CHEBI:15378"/>
        <dbReference type="ChEBI" id="CHEBI:33019"/>
        <dbReference type="ChEBI" id="CHEBI:37565"/>
        <dbReference type="ChEBI" id="CHEBI:58702"/>
        <dbReference type="ChEBI" id="CHEBI:143701"/>
        <dbReference type="EC" id="2.7.7.105"/>
    </reaction>
</comment>
<organism evidence="6 7">
    <name type="scientific">Longispora fulva</name>
    <dbReference type="NCBI Taxonomy" id="619741"/>
    <lineage>
        <taxon>Bacteria</taxon>
        <taxon>Bacillati</taxon>
        <taxon>Actinomycetota</taxon>
        <taxon>Actinomycetes</taxon>
        <taxon>Micromonosporales</taxon>
        <taxon>Micromonosporaceae</taxon>
        <taxon>Longispora</taxon>
    </lineage>
</organism>
<protein>
    <recommendedName>
        <fullName evidence="5">Phosphoenolpyruvate guanylyltransferase</fullName>
        <shortName evidence="5">PEP guanylyltransferase</shortName>
        <ecNumber evidence="5">2.7.7.105</ecNumber>
    </recommendedName>
</protein>
<dbReference type="Proteomes" id="UP000622552">
    <property type="component" value="Unassembled WGS sequence"/>
</dbReference>
<keyword evidence="3 5" id="KW-0547">Nucleotide-binding</keyword>
<dbReference type="EMBL" id="JADOUF010000001">
    <property type="protein sequence ID" value="MBG6141049.1"/>
    <property type="molecule type" value="Genomic_DNA"/>
</dbReference>
<evidence type="ECO:0000313" key="7">
    <source>
        <dbReference type="Proteomes" id="UP000622552"/>
    </source>
</evidence>
<evidence type="ECO:0000256" key="5">
    <source>
        <dbReference type="HAMAP-Rule" id="MF_02114"/>
    </source>
</evidence>
<gene>
    <name evidence="5" type="primary">fbiD</name>
    <name evidence="6" type="ORF">IW245_007243</name>
</gene>
<dbReference type="SUPFAM" id="SSF53448">
    <property type="entry name" value="Nucleotide-diphospho-sugar transferases"/>
    <property type="match status" value="1"/>
</dbReference>
<feature type="binding site" evidence="5">
    <location>
        <position position="159"/>
    </location>
    <ligand>
        <name>phosphoenolpyruvate</name>
        <dbReference type="ChEBI" id="CHEBI:58702"/>
    </ligand>
</feature>
<keyword evidence="2 5" id="KW-0548">Nucleotidyltransferase</keyword>
<dbReference type="InterPro" id="IPR029044">
    <property type="entry name" value="Nucleotide-diphossugar_trans"/>
</dbReference>
<feature type="binding site" evidence="5">
    <location>
        <position position="156"/>
    </location>
    <ligand>
        <name>phosphoenolpyruvate</name>
        <dbReference type="ChEBI" id="CHEBI:58702"/>
    </ligand>
</feature>
<reference evidence="6" key="1">
    <citation type="submission" date="2020-11" db="EMBL/GenBank/DDBJ databases">
        <title>Sequencing the genomes of 1000 actinobacteria strains.</title>
        <authorList>
            <person name="Klenk H.-P."/>
        </authorList>
    </citation>
    <scope>NUCLEOTIDE SEQUENCE</scope>
    <source>
        <strain evidence="6">DSM 45356</strain>
    </source>
</reference>